<proteinExistence type="predicted"/>
<organism evidence="1 2">
    <name type="scientific">Salix koriyanagi</name>
    <dbReference type="NCBI Taxonomy" id="2511006"/>
    <lineage>
        <taxon>Eukaryota</taxon>
        <taxon>Viridiplantae</taxon>
        <taxon>Streptophyta</taxon>
        <taxon>Embryophyta</taxon>
        <taxon>Tracheophyta</taxon>
        <taxon>Spermatophyta</taxon>
        <taxon>Magnoliopsida</taxon>
        <taxon>eudicotyledons</taxon>
        <taxon>Gunneridae</taxon>
        <taxon>Pentapetalae</taxon>
        <taxon>rosids</taxon>
        <taxon>fabids</taxon>
        <taxon>Malpighiales</taxon>
        <taxon>Salicaceae</taxon>
        <taxon>Saliceae</taxon>
        <taxon>Salix</taxon>
    </lineage>
</organism>
<dbReference type="Gene3D" id="3.90.25.10">
    <property type="entry name" value="UDP-galactose 4-epimerase, domain 1"/>
    <property type="match status" value="2"/>
</dbReference>
<reference evidence="1" key="1">
    <citation type="submission" date="2022-11" db="EMBL/GenBank/DDBJ databases">
        <authorList>
            <person name="Hyden B.L."/>
            <person name="Feng K."/>
            <person name="Yates T."/>
            <person name="Jawdy S."/>
            <person name="Smart L.B."/>
            <person name="Muchero W."/>
        </authorList>
    </citation>
    <scope>NUCLEOTIDE SEQUENCE</scope>
    <source>
        <tissue evidence="1">Shoot tip</tissue>
    </source>
</reference>
<evidence type="ECO:0000313" key="1">
    <source>
        <dbReference type="EMBL" id="KAJ6757342.1"/>
    </source>
</evidence>
<evidence type="ECO:0000313" key="2">
    <source>
        <dbReference type="Proteomes" id="UP001151752"/>
    </source>
</evidence>
<accession>A0A9Q0VYY9</accession>
<dbReference type="Proteomes" id="UP001151752">
    <property type="component" value="Chromosome 13"/>
</dbReference>
<name>A0A9Q0VYY9_9ROSI</name>
<keyword evidence="2" id="KW-1185">Reference proteome</keyword>
<dbReference type="EMBL" id="JAPFFM010000007">
    <property type="protein sequence ID" value="KAJ6757342.1"/>
    <property type="molecule type" value="Genomic_DNA"/>
</dbReference>
<comment type="caution">
    <text evidence="1">The sequence shown here is derived from an EMBL/GenBank/DDBJ whole genome shotgun (WGS) entry which is preliminary data.</text>
</comment>
<protein>
    <submittedName>
        <fullName evidence="1">GDP-MANNOSE 3'5'-EPIMERASE</fullName>
    </submittedName>
</protein>
<dbReference type="AlphaFoldDB" id="A0A9Q0VYY9"/>
<sequence length="219" mass="24283">MPGLQSPKMLMAWRSLQRKSCASITPKTLELNAALEGSITFMVLLEHGKVAGRRHPLLSAERLSLLLINLRCGEMDFKPDPSHSLMNAWKVCLVNIGSDEMVSMNGMAEIVLSFDNKNLPIHHIPGPDFRDPGNIGSDEMVSMNGMAEIALSFDNKNLPIHHIPDPEGVQGRNSDNTLIKEQIEKEKSQGLDLSIYKLILAHIPMFQLAISLINLIRNA</sequence>
<reference evidence="1" key="2">
    <citation type="journal article" date="2023" name="Int. J. Mol. Sci.">
        <title>De Novo Assembly and Annotation of 11 Diverse Shrub Willow (Salix) Genomes Reveals Novel Gene Organization in Sex-Linked Regions.</title>
        <authorList>
            <person name="Hyden B."/>
            <person name="Feng K."/>
            <person name="Yates T.B."/>
            <person name="Jawdy S."/>
            <person name="Cereghino C."/>
            <person name="Smart L.B."/>
            <person name="Muchero W."/>
        </authorList>
    </citation>
    <scope>NUCLEOTIDE SEQUENCE</scope>
    <source>
        <tissue evidence="1">Shoot tip</tissue>
    </source>
</reference>
<gene>
    <name evidence="1" type="ORF">OIU74_026567</name>
</gene>